<evidence type="ECO:0000256" key="4">
    <source>
        <dbReference type="ARBA" id="ARBA00022695"/>
    </source>
</evidence>
<gene>
    <name evidence="7" type="primary">galU</name>
    <name evidence="7" type="ORF">GCM10023205_28480</name>
</gene>
<evidence type="ECO:0000256" key="3">
    <source>
        <dbReference type="ARBA" id="ARBA00022679"/>
    </source>
</evidence>
<name>A0ABP9H7D6_9ACTN</name>
<dbReference type="EMBL" id="BAABHS010000009">
    <property type="protein sequence ID" value="GAA4962994.1"/>
    <property type="molecule type" value="Genomic_DNA"/>
</dbReference>
<dbReference type="RefSeq" id="WP_345675806.1">
    <property type="nucleotide sequence ID" value="NZ_BAABHS010000009.1"/>
</dbReference>
<dbReference type="SUPFAM" id="SSF53448">
    <property type="entry name" value="Nucleotide-diphospho-sugar transferases"/>
    <property type="match status" value="1"/>
</dbReference>
<keyword evidence="8" id="KW-1185">Reference proteome</keyword>
<accession>A0ABP9H7D6</accession>
<dbReference type="Gene3D" id="3.90.550.10">
    <property type="entry name" value="Spore Coat Polysaccharide Biosynthesis Protein SpsA, Chain A"/>
    <property type="match status" value="1"/>
</dbReference>
<comment type="similarity">
    <text evidence="1">Belongs to the UDPGP type 2 family.</text>
</comment>
<dbReference type="InterPro" id="IPR005771">
    <property type="entry name" value="GalU_uridylyltTrfase_bac/arc"/>
</dbReference>
<sequence>MNPAPSARPRRIISKAVVPAAGLGTRFLPATKATPKEMLPVVDKPAIQYVVEEAVAAGLHDILMVTGRNKRPLEDHFDRAYELEEALSAKGDTERLKRVRESSELAAIHYVRQGDPRGLGHAVLCAQPHVGDEPFAVLLGDDLIDPRDPLLTRMLEIREQLGGSVVALIEVDPAHIHLYGCAAVKPTGIDDVVRITDLVEKPEPGTAPSAYAVIGRYLLDPAVFPVLAATAPGRGGEIQLTDALRELALRDEDAGGPVHGVLFTGRRYDTGDRGDYLRAIVRLACERDDLGPEFRDWLKKYVDEELRG</sequence>
<dbReference type="PANTHER" id="PTHR43197:SF1">
    <property type="entry name" value="UTP--GLUCOSE-1-PHOSPHATE URIDYLYLTRANSFERASE"/>
    <property type="match status" value="1"/>
</dbReference>
<comment type="caution">
    <text evidence="7">The sequence shown here is derived from an EMBL/GenBank/DDBJ whole genome shotgun (WGS) entry which is preliminary data.</text>
</comment>
<comment type="catalytic activity">
    <reaction evidence="5">
        <text>alpha-D-glucose 1-phosphate + UTP + H(+) = UDP-alpha-D-glucose + diphosphate</text>
        <dbReference type="Rhea" id="RHEA:19889"/>
        <dbReference type="ChEBI" id="CHEBI:15378"/>
        <dbReference type="ChEBI" id="CHEBI:33019"/>
        <dbReference type="ChEBI" id="CHEBI:46398"/>
        <dbReference type="ChEBI" id="CHEBI:58601"/>
        <dbReference type="ChEBI" id="CHEBI:58885"/>
        <dbReference type="EC" id="2.7.7.9"/>
    </reaction>
</comment>
<evidence type="ECO:0000259" key="6">
    <source>
        <dbReference type="Pfam" id="PF00483"/>
    </source>
</evidence>
<keyword evidence="4 7" id="KW-0548">Nucleotidyltransferase</keyword>
<evidence type="ECO:0000313" key="7">
    <source>
        <dbReference type="EMBL" id="GAA4962994.1"/>
    </source>
</evidence>
<dbReference type="Proteomes" id="UP001500466">
    <property type="component" value="Unassembled WGS sequence"/>
</dbReference>
<dbReference type="InterPro" id="IPR029044">
    <property type="entry name" value="Nucleotide-diphossugar_trans"/>
</dbReference>
<evidence type="ECO:0000256" key="1">
    <source>
        <dbReference type="ARBA" id="ARBA00006890"/>
    </source>
</evidence>
<dbReference type="Pfam" id="PF00483">
    <property type="entry name" value="NTP_transferase"/>
    <property type="match status" value="1"/>
</dbReference>
<protein>
    <recommendedName>
        <fullName evidence="2">UTP--glucose-1-phosphate uridylyltransferase</fullName>
        <ecNumber evidence="2">2.7.7.9</ecNumber>
    </recommendedName>
</protein>
<dbReference type="CDD" id="cd02541">
    <property type="entry name" value="UGPase_prokaryotic"/>
    <property type="match status" value="1"/>
</dbReference>
<evidence type="ECO:0000256" key="5">
    <source>
        <dbReference type="ARBA" id="ARBA00048128"/>
    </source>
</evidence>
<evidence type="ECO:0000313" key="8">
    <source>
        <dbReference type="Proteomes" id="UP001500466"/>
    </source>
</evidence>
<dbReference type="GO" id="GO:0016779">
    <property type="term" value="F:nucleotidyltransferase activity"/>
    <property type="evidence" value="ECO:0007669"/>
    <property type="project" value="UniProtKB-KW"/>
</dbReference>
<reference evidence="8" key="1">
    <citation type="journal article" date="2019" name="Int. J. Syst. Evol. Microbiol.">
        <title>The Global Catalogue of Microorganisms (GCM) 10K type strain sequencing project: providing services to taxonomists for standard genome sequencing and annotation.</title>
        <authorList>
            <consortium name="The Broad Institute Genomics Platform"/>
            <consortium name="The Broad Institute Genome Sequencing Center for Infectious Disease"/>
            <person name="Wu L."/>
            <person name="Ma J."/>
        </authorList>
    </citation>
    <scope>NUCLEOTIDE SEQUENCE [LARGE SCALE GENOMIC DNA]</scope>
    <source>
        <strain evidence="8">JCM 17986</strain>
    </source>
</reference>
<proteinExistence type="inferred from homology"/>
<keyword evidence="3" id="KW-0808">Transferase</keyword>
<dbReference type="EC" id="2.7.7.9" evidence="2"/>
<dbReference type="PANTHER" id="PTHR43197">
    <property type="entry name" value="UTP--GLUCOSE-1-PHOSPHATE URIDYLYLTRANSFERASE"/>
    <property type="match status" value="1"/>
</dbReference>
<organism evidence="7 8">
    <name type="scientific">Yinghuangia aomiensis</name>
    <dbReference type="NCBI Taxonomy" id="676205"/>
    <lineage>
        <taxon>Bacteria</taxon>
        <taxon>Bacillati</taxon>
        <taxon>Actinomycetota</taxon>
        <taxon>Actinomycetes</taxon>
        <taxon>Kitasatosporales</taxon>
        <taxon>Streptomycetaceae</taxon>
        <taxon>Yinghuangia</taxon>
    </lineage>
</organism>
<dbReference type="InterPro" id="IPR005835">
    <property type="entry name" value="NTP_transferase_dom"/>
</dbReference>
<feature type="domain" description="Nucleotidyl transferase" evidence="6">
    <location>
        <begin position="15"/>
        <end position="279"/>
    </location>
</feature>
<evidence type="ECO:0000256" key="2">
    <source>
        <dbReference type="ARBA" id="ARBA00012415"/>
    </source>
</evidence>